<dbReference type="STRING" id="582851.GCA_900162665_00973"/>
<name>A0A511ZI27_9BACI</name>
<reference evidence="1 2" key="1">
    <citation type="submission" date="2019-07" db="EMBL/GenBank/DDBJ databases">
        <title>Whole genome shotgun sequence of Oceanobacillus sojae NBRC 105379.</title>
        <authorList>
            <person name="Hosoyama A."/>
            <person name="Uohara A."/>
            <person name="Ohji S."/>
            <person name="Ichikawa N."/>
        </authorList>
    </citation>
    <scope>NUCLEOTIDE SEQUENCE [LARGE SCALE GENOMIC DNA]</scope>
    <source>
        <strain evidence="1 2">NBRC 105379</strain>
    </source>
</reference>
<proteinExistence type="predicted"/>
<accession>A0A511ZI27</accession>
<comment type="caution">
    <text evidence="1">The sequence shown here is derived from an EMBL/GenBank/DDBJ whole genome shotgun (WGS) entry which is preliminary data.</text>
</comment>
<keyword evidence="2" id="KW-1185">Reference proteome</keyword>
<dbReference type="AlphaFoldDB" id="A0A511ZI27"/>
<gene>
    <name evidence="1" type="ORF">OSO01_18480</name>
</gene>
<organism evidence="1 2">
    <name type="scientific">Oceanobacillus sojae</name>
    <dbReference type="NCBI Taxonomy" id="582851"/>
    <lineage>
        <taxon>Bacteria</taxon>
        <taxon>Bacillati</taxon>
        <taxon>Bacillota</taxon>
        <taxon>Bacilli</taxon>
        <taxon>Bacillales</taxon>
        <taxon>Bacillaceae</taxon>
        <taxon>Oceanobacillus</taxon>
    </lineage>
</organism>
<dbReference type="Proteomes" id="UP000321558">
    <property type="component" value="Unassembled WGS sequence"/>
</dbReference>
<dbReference type="PROSITE" id="PS52050">
    <property type="entry name" value="WYL"/>
    <property type="match status" value="1"/>
</dbReference>
<evidence type="ECO:0008006" key="3">
    <source>
        <dbReference type="Google" id="ProtNLM"/>
    </source>
</evidence>
<evidence type="ECO:0000313" key="1">
    <source>
        <dbReference type="EMBL" id="GEN87109.1"/>
    </source>
</evidence>
<dbReference type="OrthoDB" id="2112405at2"/>
<sequence>MIGFLTNAMEQKKRIMIYYLDKDNNVTQRIIRVMQIEETKILAYCYYRKQVRGFMIDNILSFGIVKEEKSGLKEKQQKTQNKSNQT</sequence>
<evidence type="ECO:0000313" key="2">
    <source>
        <dbReference type="Proteomes" id="UP000321558"/>
    </source>
</evidence>
<dbReference type="RefSeq" id="WP_147210116.1">
    <property type="nucleotide sequence ID" value="NZ_BJYM01000006.1"/>
</dbReference>
<protein>
    <recommendedName>
        <fullName evidence="3">WYL domain-containing protein</fullName>
    </recommendedName>
</protein>
<dbReference type="EMBL" id="BJYM01000006">
    <property type="protein sequence ID" value="GEN87109.1"/>
    <property type="molecule type" value="Genomic_DNA"/>
</dbReference>